<dbReference type="AlphaFoldDB" id="A0A1E7K5S9"/>
<organism evidence="2 3">
    <name type="scientific">Streptomyces qinglanensis</name>
    <dbReference type="NCBI Taxonomy" id="943816"/>
    <lineage>
        <taxon>Bacteria</taxon>
        <taxon>Bacillati</taxon>
        <taxon>Actinomycetota</taxon>
        <taxon>Actinomycetes</taxon>
        <taxon>Kitasatosporales</taxon>
        <taxon>Streptomycetaceae</taxon>
        <taxon>Streptomyces</taxon>
    </lineage>
</organism>
<proteinExistence type="predicted"/>
<dbReference type="InterPro" id="IPR025333">
    <property type="entry name" value="DUF4239"/>
</dbReference>
<dbReference type="Pfam" id="PF14023">
    <property type="entry name" value="Bestrophin-like"/>
    <property type="match status" value="1"/>
</dbReference>
<dbReference type="EMBL" id="LJGV01000022">
    <property type="protein sequence ID" value="OEU99255.1"/>
    <property type="molecule type" value="Genomic_DNA"/>
</dbReference>
<feature type="transmembrane region" description="Helical" evidence="1">
    <location>
        <begin position="6"/>
        <end position="24"/>
    </location>
</feature>
<evidence type="ECO:0000313" key="3">
    <source>
        <dbReference type="Proteomes" id="UP000175829"/>
    </source>
</evidence>
<name>A0A1E7K5S9_9ACTN</name>
<feature type="transmembrane region" description="Helical" evidence="1">
    <location>
        <begin position="45"/>
        <end position="64"/>
    </location>
</feature>
<reference evidence="2 3" key="1">
    <citation type="journal article" date="2016" name="Front. Microbiol.">
        <title>Comparative Genomics Analysis of Streptomyces Species Reveals Their Adaptation to the Marine Environment and Their Diversity at the Genomic Level.</title>
        <authorList>
            <person name="Tian X."/>
            <person name="Zhang Z."/>
            <person name="Yang T."/>
            <person name="Chen M."/>
            <person name="Li J."/>
            <person name="Chen F."/>
            <person name="Yang J."/>
            <person name="Li W."/>
            <person name="Zhang B."/>
            <person name="Zhang Z."/>
            <person name="Wu J."/>
            <person name="Zhang C."/>
            <person name="Long L."/>
            <person name="Xiao J."/>
        </authorList>
    </citation>
    <scope>NUCLEOTIDE SEQUENCE [LARGE SCALE GENOMIC DNA]</scope>
    <source>
        <strain evidence="2 3">SCSIO M10379</strain>
    </source>
</reference>
<evidence type="ECO:0000256" key="1">
    <source>
        <dbReference type="SAM" id="Phobius"/>
    </source>
</evidence>
<gene>
    <name evidence="2" type="ORF">AN217_17165</name>
</gene>
<feature type="transmembrane region" description="Helical" evidence="1">
    <location>
        <begin position="209"/>
        <end position="229"/>
    </location>
</feature>
<feature type="transmembrane region" description="Helical" evidence="1">
    <location>
        <begin position="181"/>
        <end position="202"/>
    </location>
</feature>
<sequence length="256" mass="27791">MSERFMLALSLVAACLVVVVVVVLRRRRATPGDPAETPDVIEYMTMMIGVVYAIVLGLAIAGVWEERNAADEALAQEAQALHEVSERVGVYPAAERQRVRGDVDAYVRYAVTTEWSHMVEQGELTERGTRMLKRLRGDAASFEPATMQQAQSYQAVIDQIAAADTARTARATGAGPTMPGVVWIGLYAGAVVSVGMLFALQIQRSGRELILAGIFSALIAFLLFLVWHFDAPFARGLEDPKEAFTTLFPRATGSSG</sequence>
<dbReference type="PATRIC" id="fig|943816.4.peg.2910"/>
<keyword evidence="1" id="KW-1133">Transmembrane helix</keyword>
<dbReference type="RefSeq" id="WP_069992180.1">
    <property type="nucleotide sequence ID" value="NZ_LJGV01000022.1"/>
</dbReference>
<accession>A0A1E7K5S9</accession>
<comment type="caution">
    <text evidence="2">The sequence shown here is derived from an EMBL/GenBank/DDBJ whole genome shotgun (WGS) entry which is preliminary data.</text>
</comment>
<keyword evidence="1" id="KW-0812">Transmembrane</keyword>
<evidence type="ECO:0008006" key="4">
    <source>
        <dbReference type="Google" id="ProtNLM"/>
    </source>
</evidence>
<keyword evidence="1" id="KW-0472">Membrane</keyword>
<dbReference type="Proteomes" id="UP000175829">
    <property type="component" value="Unassembled WGS sequence"/>
</dbReference>
<protein>
    <recommendedName>
        <fullName evidence="4">DUF4239 domain-containing protein</fullName>
    </recommendedName>
</protein>
<dbReference type="PROSITE" id="PS51257">
    <property type="entry name" value="PROKAR_LIPOPROTEIN"/>
    <property type="match status" value="1"/>
</dbReference>
<evidence type="ECO:0000313" key="2">
    <source>
        <dbReference type="EMBL" id="OEU99255.1"/>
    </source>
</evidence>